<sequence length="127" mass="14253">MEIFRVDGAAIASIDDLYEQLNDLLMTGEDWRMGASLDALDDVLYRFESAPEPAAMFIWADHERSRQALGVAATREWLQGKLDRPGVFDDQRIRRQLTALAAGSGPTYFDLVVEVFAGHPGVRLELR</sequence>
<dbReference type="RefSeq" id="WP_156240883.1">
    <property type="nucleotide sequence ID" value="NZ_BAAAZL010000002.1"/>
</dbReference>
<accession>A0A6I6E187</accession>
<dbReference type="OrthoDB" id="4793808at2"/>
<gene>
    <name evidence="3" type="ORF">D7D94_01365</name>
</gene>
<evidence type="ECO:0000313" key="3">
    <source>
        <dbReference type="EMBL" id="QGU26487.1"/>
    </source>
</evidence>
<protein>
    <submittedName>
        <fullName evidence="3">Ribonuclease inhibitor</fullName>
    </submittedName>
</protein>
<dbReference type="AlphaFoldDB" id="A0A6I6E187"/>
<dbReference type="Proteomes" id="UP000422989">
    <property type="component" value="Chromosome"/>
</dbReference>
<name>A0A6I6E187_9MICO</name>
<keyword evidence="4" id="KW-1185">Reference proteome</keyword>
<evidence type="ECO:0000313" key="4">
    <source>
        <dbReference type="Proteomes" id="UP000422989"/>
    </source>
</evidence>
<evidence type="ECO:0000256" key="1">
    <source>
        <dbReference type="ARBA" id="ARBA00006845"/>
    </source>
</evidence>
<dbReference type="Gene3D" id="3.30.370.10">
    <property type="entry name" value="Barstar-like"/>
    <property type="match status" value="1"/>
</dbReference>
<organism evidence="3 4">
    <name type="scientific">Microbacterium oryzae</name>
    <dbReference type="NCBI Taxonomy" id="743009"/>
    <lineage>
        <taxon>Bacteria</taxon>
        <taxon>Bacillati</taxon>
        <taxon>Actinomycetota</taxon>
        <taxon>Actinomycetes</taxon>
        <taxon>Micrococcales</taxon>
        <taxon>Microbacteriaceae</taxon>
        <taxon>Microbacterium</taxon>
    </lineage>
</organism>
<evidence type="ECO:0000259" key="2">
    <source>
        <dbReference type="Pfam" id="PF01337"/>
    </source>
</evidence>
<dbReference type="EMBL" id="CP032550">
    <property type="protein sequence ID" value="QGU26487.1"/>
    <property type="molecule type" value="Genomic_DNA"/>
</dbReference>
<proteinExistence type="inferred from homology"/>
<dbReference type="KEGG" id="moj:D7D94_01365"/>
<feature type="domain" description="Barstar (barnase inhibitor)" evidence="2">
    <location>
        <begin position="1"/>
        <end position="72"/>
    </location>
</feature>
<dbReference type="SUPFAM" id="SSF52038">
    <property type="entry name" value="Barstar-related"/>
    <property type="match status" value="1"/>
</dbReference>
<reference evidence="3 4" key="1">
    <citation type="submission" date="2018-09" db="EMBL/GenBank/DDBJ databases">
        <title>Whole genome sequencing of Microbacterium oryzae strain MB-10T.</title>
        <authorList>
            <person name="Das S.K."/>
        </authorList>
    </citation>
    <scope>NUCLEOTIDE SEQUENCE [LARGE SCALE GENOMIC DNA]</scope>
    <source>
        <strain evidence="3 4">MB-10</strain>
    </source>
</reference>
<comment type="similarity">
    <text evidence="1">Belongs to the barstar family.</text>
</comment>
<dbReference type="Pfam" id="PF01337">
    <property type="entry name" value="Barstar"/>
    <property type="match status" value="1"/>
</dbReference>
<dbReference type="InterPro" id="IPR035905">
    <property type="entry name" value="Barstar-like_sf"/>
</dbReference>
<dbReference type="InterPro" id="IPR000468">
    <property type="entry name" value="Barstar"/>
</dbReference>